<comment type="subcellular location">
    <subcellularLocation>
        <location evidence="9">Cytoplasm</location>
    </subcellularLocation>
</comment>
<name>A0A6L3NED2_9BURK</name>
<dbReference type="GO" id="GO:0045893">
    <property type="term" value="P:positive regulation of DNA-templated transcription"/>
    <property type="evidence" value="ECO:0007669"/>
    <property type="project" value="InterPro"/>
</dbReference>
<dbReference type="AlphaFoldDB" id="A0A6L3NED2"/>
<gene>
    <name evidence="9" type="primary">flhD</name>
    <name evidence="10" type="ORF">F7R13_22645</name>
</gene>
<dbReference type="Gene3D" id="1.10.4000.10">
    <property type="entry name" value="Flagellar transcriptional activator FlhD"/>
    <property type="match status" value="1"/>
</dbReference>
<dbReference type="HAMAP" id="MF_00725">
    <property type="entry name" value="FlhD"/>
    <property type="match status" value="1"/>
</dbReference>
<comment type="similarity">
    <text evidence="9">Belongs to the FlhD family.</text>
</comment>
<evidence type="ECO:0000256" key="7">
    <source>
        <dbReference type="ARBA" id="ARBA00023163"/>
    </source>
</evidence>
<dbReference type="InterPro" id="IPR036194">
    <property type="entry name" value="FlhD_sf"/>
</dbReference>
<keyword evidence="1 9" id="KW-0963">Cytoplasm</keyword>
<proteinExistence type="inferred from homology"/>
<dbReference type="EMBL" id="VZOL01000388">
    <property type="protein sequence ID" value="KAB0660401.1"/>
    <property type="molecule type" value="Genomic_DNA"/>
</dbReference>
<evidence type="ECO:0000256" key="1">
    <source>
        <dbReference type="ARBA" id="ARBA00022490"/>
    </source>
</evidence>
<keyword evidence="7 9" id="KW-0804">Transcription</keyword>
<keyword evidence="6 9" id="KW-0010">Activator</keyword>
<dbReference type="InterPro" id="IPR023559">
    <property type="entry name" value="Flagellar_FlhD"/>
</dbReference>
<evidence type="ECO:0000313" key="10">
    <source>
        <dbReference type="EMBL" id="KAB0660401.1"/>
    </source>
</evidence>
<dbReference type="GO" id="GO:0003677">
    <property type="term" value="F:DNA binding"/>
    <property type="evidence" value="ECO:0007669"/>
    <property type="project" value="UniProtKB-UniRule"/>
</dbReference>
<keyword evidence="5 9" id="KW-1015">Disulfide bond</keyword>
<evidence type="ECO:0000256" key="8">
    <source>
        <dbReference type="ARBA" id="ARBA00025431"/>
    </source>
</evidence>
<dbReference type="GO" id="GO:1902208">
    <property type="term" value="P:regulation of bacterial-type flagellum assembly"/>
    <property type="evidence" value="ECO:0007669"/>
    <property type="project" value="UniProtKB-UniRule"/>
</dbReference>
<evidence type="ECO:0000256" key="4">
    <source>
        <dbReference type="ARBA" id="ARBA00023125"/>
    </source>
</evidence>
<comment type="function">
    <text evidence="8 9">Functions in complex with FlhC as a master transcriptional regulator that regulates transcription of several flagellar and non-flagellar operons by binding to their promoter region. Activates expression of class 2 flagellar genes, including fliA, which is a flagellum-specific sigma factor that turns on the class 3 genes. Also regulates genes whose products function in a variety of physiological pathways.</text>
</comment>
<sequence>MRSNPGADYTIKITERANTGHTVYFNRLFSENHQLMSRQVIYPVKQGRFLCMNLLDVSIGLIRYQSRCNMGTINEEESIRDLNLSYLWLAQRLLQKDRATGMFRLGATPELAGALESLTIRSMMNLSSSGQLLCVLRLNRYDTVAALARPEPPGDATPLHVAMALSSLGAFDQDVP</sequence>
<keyword evidence="3 9" id="KW-0805">Transcription regulation</keyword>
<dbReference type="GO" id="GO:0005737">
    <property type="term" value="C:cytoplasm"/>
    <property type="evidence" value="ECO:0007669"/>
    <property type="project" value="UniProtKB-SubCell"/>
</dbReference>
<reference evidence="10 11" key="1">
    <citation type="submission" date="2019-09" db="EMBL/GenBank/DDBJ databases">
        <title>Draft genome sequences of 48 bacterial type strains from the CCUG.</title>
        <authorList>
            <person name="Tunovic T."/>
            <person name="Pineiro-Iglesias B."/>
            <person name="Unosson C."/>
            <person name="Inganas E."/>
            <person name="Ohlen M."/>
            <person name="Cardew S."/>
            <person name="Jensie-Markopoulos S."/>
            <person name="Salva-Serra F."/>
            <person name="Jaen-Luchoro D."/>
            <person name="Karlsson R."/>
            <person name="Svensson-Stadler L."/>
            <person name="Chun J."/>
            <person name="Moore E."/>
        </authorList>
    </citation>
    <scope>NUCLEOTIDE SEQUENCE [LARGE SCALE GENOMIC DNA]</scope>
    <source>
        <strain evidence="10 11">CCUG 65687</strain>
    </source>
</reference>
<feature type="disulfide bond" description="Interchain" evidence="9">
    <location>
        <position position="134"/>
    </location>
</feature>
<comment type="domain">
    <text evidence="9">The C-terminal region contains a putative helix-turn-helix (HTH) motif, suggesting that this region may bind DNA.</text>
</comment>
<evidence type="ECO:0000256" key="5">
    <source>
        <dbReference type="ARBA" id="ARBA00023157"/>
    </source>
</evidence>
<keyword evidence="2 9" id="KW-1005">Bacterial flagellum biogenesis</keyword>
<dbReference type="GO" id="GO:0044780">
    <property type="term" value="P:bacterial-type flagellum assembly"/>
    <property type="evidence" value="ECO:0007669"/>
    <property type="project" value="InterPro"/>
</dbReference>
<accession>A0A6L3NED2</accession>
<evidence type="ECO:0000313" key="11">
    <source>
        <dbReference type="Proteomes" id="UP000473571"/>
    </source>
</evidence>
<organism evidence="10 11">
    <name type="scientific">Burkholderia territorii</name>
    <dbReference type="NCBI Taxonomy" id="1503055"/>
    <lineage>
        <taxon>Bacteria</taxon>
        <taxon>Pseudomonadati</taxon>
        <taxon>Pseudomonadota</taxon>
        <taxon>Betaproteobacteria</taxon>
        <taxon>Burkholderiales</taxon>
        <taxon>Burkholderiaceae</taxon>
        <taxon>Burkholderia</taxon>
        <taxon>Burkholderia cepacia complex</taxon>
    </lineage>
</organism>
<keyword evidence="4 9" id="KW-0238">DNA-binding</keyword>
<protein>
    <recommendedName>
        <fullName evidence="9">Flagellar transcriptional regulator FlhD</fullName>
    </recommendedName>
</protein>
<dbReference type="Proteomes" id="UP000473571">
    <property type="component" value="Unassembled WGS sequence"/>
</dbReference>
<comment type="caution">
    <text evidence="10">The sequence shown here is derived from an EMBL/GenBank/DDBJ whole genome shotgun (WGS) entry which is preliminary data.</text>
</comment>
<evidence type="ECO:0000256" key="9">
    <source>
        <dbReference type="HAMAP-Rule" id="MF_00725"/>
    </source>
</evidence>
<dbReference type="SUPFAM" id="SSF63592">
    <property type="entry name" value="Flagellar transcriptional activator FlhD"/>
    <property type="match status" value="1"/>
</dbReference>
<dbReference type="Pfam" id="PF05247">
    <property type="entry name" value="FlhD"/>
    <property type="match status" value="1"/>
</dbReference>
<evidence type="ECO:0000256" key="6">
    <source>
        <dbReference type="ARBA" id="ARBA00023159"/>
    </source>
</evidence>
<evidence type="ECO:0000256" key="2">
    <source>
        <dbReference type="ARBA" id="ARBA00022795"/>
    </source>
</evidence>
<comment type="subunit">
    <text evidence="9">Homodimer; disulfide-linked. Forms a heterohexamer composed of two FlhC and four FlhD subunits. Each FlhC binds a FlhD dimer, forming a heterotrimer, and a hexamer assembles by dimerization of two heterotrimers.</text>
</comment>
<evidence type="ECO:0000256" key="3">
    <source>
        <dbReference type="ARBA" id="ARBA00023015"/>
    </source>
</evidence>